<dbReference type="EMBL" id="JAAHCF010000378">
    <property type="protein sequence ID" value="KAK8144536.1"/>
    <property type="molecule type" value="Genomic_DNA"/>
</dbReference>
<proteinExistence type="predicted"/>
<comment type="caution">
    <text evidence="1">The sequence shown here is derived from an EMBL/GenBank/DDBJ whole genome shotgun (WGS) entry which is preliminary data.</text>
</comment>
<protein>
    <submittedName>
        <fullName evidence="1">Uncharacterized protein</fullName>
    </submittedName>
</protein>
<dbReference type="AlphaFoldDB" id="A0AAW0RRA9"/>
<organism evidence="1 2">
    <name type="scientific">Beauveria asiatica</name>
    <dbReference type="NCBI Taxonomy" id="1069075"/>
    <lineage>
        <taxon>Eukaryota</taxon>
        <taxon>Fungi</taxon>
        <taxon>Dikarya</taxon>
        <taxon>Ascomycota</taxon>
        <taxon>Pezizomycotina</taxon>
        <taxon>Sordariomycetes</taxon>
        <taxon>Hypocreomycetidae</taxon>
        <taxon>Hypocreales</taxon>
        <taxon>Cordycipitaceae</taxon>
        <taxon>Beauveria</taxon>
    </lineage>
</organism>
<evidence type="ECO:0000313" key="2">
    <source>
        <dbReference type="Proteomes" id="UP001397290"/>
    </source>
</evidence>
<dbReference type="Proteomes" id="UP001397290">
    <property type="component" value="Unassembled WGS sequence"/>
</dbReference>
<name>A0AAW0RRA9_9HYPO</name>
<sequence>MHSPRQDIDGTLSLVEALELPHPAAALLRAFILDALDCDVAADHVRSRIGSREEAHRLVSDWIYIVQAISSNGVELEAPDKTAVWEIVQRDGNVCCVSGMRGTLRDPLIVAPILPLPANWLKNQASPSNTQIPDSKR</sequence>
<reference evidence="1 2" key="1">
    <citation type="submission" date="2020-02" db="EMBL/GenBank/DDBJ databases">
        <title>Comparative genomics of the hypocrealean fungal genus Beauvera.</title>
        <authorList>
            <person name="Showalter D.N."/>
            <person name="Bushley K.E."/>
            <person name="Rehner S.A."/>
        </authorList>
    </citation>
    <scope>NUCLEOTIDE SEQUENCE [LARGE SCALE GENOMIC DNA]</scope>
    <source>
        <strain evidence="1 2">ARSEF4384</strain>
    </source>
</reference>
<gene>
    <name evidence="1" type="ORF">G3M48_005653</name>
</gene>
<evidence type="ECO:0000313" key="1">
    <source>
        <dbReference type="EMBL" id="KAK8144536.1"/>
    </source>
</evidence>
<keyword evidence="2" id="KW-1185">Reference proteome</keyword>
<accession>A0AAW0RRA9</accession>